<dbReference type="Proteomes" id="UP001172778">
    <property type="component" value="Unassembled WGS sequence"/>
</dbReference>
<comment type="subcellular location">
    <subcellularLocation>
        <location evidence="1">Membrane</location>
        <topology evidence="1">Multi-pass membrane protein</topology>
    </subcellularLocation>
</comment>
<evidence type="ECO:0000313" key="13">
    <source>
        <dbReference type="Proteomes" id="UP001172778"/>
    </source>
</evidence>
<dbReference type="SMART" id="SM00283">
    <property type="entry name" value="MA"/>
    <property type="match status" value="1"/>
</dbReference>
<reference evidence="12" key="1">
    <citation type="submission" date="2023-03" db="EMBL/GenBank/DDBJ databases">
        <title>Chitinimonas shenzhenensis gen. nov., sp. nov., a novel member of family Burkholderiaceae isolated from activated sludge collected in Shen Zhen, China.</title>
        <authorList>
            <person name="Wang X."/>
        </authorList>
    </citation>
    <scope>NUCLEOTIDE SEQUENCE</scope>
    <source>
        <strain evidence="12">DQS-5</strain>
    </source>
</reference>
<dbReference type="SUPFAM" id="SSF58104">
    <property type="entry name" value="Methyl-accepting chemotaxis protein (MCP) signaling domain"/>
    <property type="match status" value="1"/>
</dbReference>
<feature type="transmembrane region" description="Helical" evidence="9">
    <location>
        <begin position="12"/>
        <end position="31"/>
    </location>
</feature>
<keyword evidence="4 9" id="KW-0472">Membrane</keyword>
<feature type="region of interest" description="Disordered" evidence="8">
    <location>
        <begin position="312"/>
        <end position="332"/>
    </location>
</feature>
<dbReference type="Gene3D" id="1.10.287.950">
    <property type="entry name" value="Methyl-accepting chemotaxis protein"/>
    <property type="match status" value="1"/>
</dbReference>
<comment type="caution">
    <text evidence="12">The sequence shown here is derived from an EMBL/GenBank/DDBJ whole genome shotgun (WGS) entry which is preliminary data.</text>
</comment>
<dbReference type="PROSITE" id="PS50111">
    <property type="entry name" value="CHEMOTAXIS_TRANSDUC_2"/>
    <property type="match status" value="1"/>
</dbReference>
<protein>
    <submittedName>
        <fullName evidence="12">Methyl-accepting chemotaxis protein</fullName>
    </submittedName>
</protein>
<dbReference type="PROSITE" id="PS50885">
    <property type="entry name" value="HAMP"/>
    <property type="match status" value="1"/>
</dbReference>
<dbReference type="RefSeq" id="WP_284098728.1">
    <property type="nucleotide sequence ID" value="NZ_JARRAF010000001.1"/>
</dbReference>
<evidence type="ECO:0000256" key="1">
    <source>
        <dbReference type="ARBA" id="ARBA00004141"/>
    </source>
</evidence>
<organism evidence="12 13">
    <name type="scientific">Parachitinimonas caeni</name>
    <dbReference type="NCBI Taxonomy" id="3031301"/>
    <lineage>
        <taxon>Bacteria</taxon>
        <taxon>Pseudomonadati</taxon>
        <taxon>Pseudomonadota</taxon>
        <taxon>Betaproteobacteria</taxon>
        <taxon>Neisseriales</taxon>
        <taxon>Chitinibacteraceae</taxon>
        <taxon>Parachitinimonas</taxon>
    </lineage>
</organism>
<feature type="domain" description="HAMP" evidence="11">
    <location>
        <begin position="214"/>
        <end position="262"/>
    </location>
</feature>
<feature type="transmembrane region" description="Helical" evidence="9">
    <location>
        <begin position="184"/>
        <end position="207"/>
    </location>
</feature>
<evidence type="ECO:0000256" key="6">
    <source>
        <dbReference type="ARBA" id="ARBA00029447"/>
    </source>
</evidence>
<dbReference type="CDD" id="cd11386">
    <property type="entry name" value="MCP_signal"/>
    <property type="match status" value="1"/>
</dbReference>
<evidence type="ECO:0000256" key="7">
    <source>
        <dbReference type="PROSITE-ProRule" id="PRU00284"/>
    </source>
</evidence>
<evidence type="ECO:0000259" key="10">
    <source>
        <dbReference type="PROSITE" id="PS50111"/>
    </source>
</evidence>
<evidence type="ECO:0000313" key="12">
    <source>
        <dbReference type="EMBL" id="MDK2122440.1"/>
    </source>
</evidence>
<gene>
    <name evidence="12" type="ORF">PZA18_00080</name>
</gene>
<feature type="domain" description="Methyl-accepting transducer" evidence="10">
    <location>
        <begin position="267"/>
        <end position="503"/>
    </location>
</feature>
<keyword evidence="5 7" id="KW-0807">Transducer</keyword>
<dbReference type="CDD" id="cd06225">
    <property type="entry name" value="HAMP"/>
    <property type="match status" value="1"/>
</dbReference>
<dbReference type="EMBL" id="JARRAF010000001">
    <property type="protein sequence ID" value="MDK2122440.1"/>
    <property type="molecule type" value="Genomic_DNA"/>
</dbReference>
<evidence type="ECO:0000256" key="3">
    <source>
        <dbReference type="ARBA" id="ARBA00022989"/>
    </source>
</evidence>
<evidence type="ECO:0000256" key="9">
    <source>
        <dbReference type="SAM" id="Phobius"/>
    </source>
</evidence>
<dbReference type="InterPro" id="IPR003660">
    <property type="entry name" value="HAMP_dom"/>
</dbReference>
<dbReference type="PANTHER" id="PTHR32089:SF119">
    <property type="entry name" value="METHYL-ACCEPTING CHEMOTAXIS PROTEIN CTPL"/>
    <property type="match status" value="1"/>
</dbReference>
<name>A0ABT7DTH1_9NEIS</name>
<evidence type="ECO:0000256" key="4">
    <source>
        <dbReference type="ARBA" id="ARBA00023136"/>
    </source>
</evidence>
<keyword evidence="3 9" id="KW-1133">Transmembrane helix</keyword>
<evidence type="ECO:0000256" key="2">
    <source>
        <dbReference type="ARBA" id="ARBA00022692"/>
    </source>
</evidence>
<evidence type="ECO:0000256" key="8">
    <source>
        <dbReference type="SAM" id="MobiDB-lite"/>
    </source>
</evidence>
<evidence type="ECO:0000256" key="5">
    <source>
        <dbReference type="ARBA" id="ARBA00023224"/>
    </source>
</evidence>
<proteinExistence type="inferred from homology"/>
<comment type="similarity">
    <text evidence="6">Belongs to the methyl-accepting chemotaxis (MCP) protein family.</text>
</comment>
<keyword evidence="2 9" id="KW-0812">Transmembrane</keyword>
<dbReference type="InterPro" id="IPR004090">
    <property type="entry name" value="Chemotax_Me-accpt_rcpt"/>
</dbReference>
<evidence type="ECO:0000259" key="11">
    <source>
        <dbReference type="PROSITE" id="PS50885"/>
    </source>
</evidence>
<dbReference type="PRINTS" id="PR00260">
    <property type="entry name" value="CHEMTRNSDUCR"/>
</dbReference>
<keyword evidence="13" id="KW-1185">Reference proteome</keyword>
<dbReference type="Pfam" id="PF00672">
    <property type="entry name" value="HAMP"/>
    <property type="match status" value="1"/>
</dbReference>
<dbReference type="SMART" id="SM00304">
    <property type="entry name" value="HAMP"/>
    <property type="match status" value="2"/>
</dbReference>
<sequence length="539" mass="58091">MLNSVRGKILLAYMVAAGLVMIAAIFGIFSLKSGIDRFRNDVAAMSDAQVGILQIQVAFKTQVQEWKNVLLRGSDPAKLDKYWKEFEKEEAKVQESAMALSKQLPDGPARQLVNDFVAAHKQLGTDYRAGLEAYKQASFDHKAGDAKVSGKDRAPTEFLTKSIDTISKDANTMRQTVSQQAGSAIMQSMIAMLVASVLGLVGFYVLFNQWVCIPLTDVARHLEDITRRNDFTHRIAVKGQDEIASLGRGLNVCIERIQQALKEIDNASGHVTENAQNLSQAAQQLAQSTDQQSASVSNMAAALEQISTSLAHTAESAGDAHKQSDASGDLANQGKQVIDTAVAEIREIARSVESTSKDVYELGQHSNQISSVLQVIKEVADQTNLLALNAAIEAARAGEQGRGFAVVADEVRKLAERTAHSTEEIHSMMDKIQSSVHTVVGQMKTVESKVTTCQGHAVEAEQLMTELRNKSSQIIGAIGEVSSALKEQSSANQLLARNVESIAQSAEENSNATATAAEQARQVDGLAGRMQSIIAGFVL</sequence>
<dbReference type="PANTHER" id="PTHR32089">
    <property type="entry name" value="METHYL-ACCEPTING CHEMOTAXIS PROTEIN MCPB"/>
    <property type="match status" value="1"/>
</dbReference>
<dbReference type="Pfam" id="PF00015">
    <property type="entry name" value="MCPsignal"/>
    <property type="match status" value="1"/>
</dbReference>
<dbReference type="InterPro" id="IPR004089">
    <property type="entry name" value="MCPsignal_dom"/>
</dbReference>
<accession>A0ABT7DTH1</accession>